<accession>A0A1Y3Y2J9</accession>
<evidence type="ECO:0000256" key="1">
    <source>
        <dbReference type="ARBA" id="ARBA00022603"/>
    </source>
</evidence>
<feature type="binding site" evidence="4">
    <location>
        <position position="345"/>
    </location>
    <ligand>
        <name>S-adenosyl-L-methionine</name>
        <dbReference type="ChEBI" id="CHEBI:59789"/>
    </ligand>
</feature>
<keyword evidence="1 4" id="KW-0489">Methyltransferase</keyword>
<evidence type="ECO:0000313" key="6">
    <source>
        <dbReference type="EMBL" id="OUN89707.1"/>
    </source>
</evidence>
<dbReference type="PANTHER" id="PTHR11061:SF30">
    <property type="entry name" value="TRNA (URACIL(54)-C(5))-METHYLTRANSFERASE"/>
    <property type="match status" value="1"/>
</dbReference>
<dbReference type="NCBIfam" id="TIGR00479">
    <property type="entry name" value="rumA"/>
    <property type="match status" value="1"/>
</dbReference>
<dbReference type="AlphaFoldDB" id="A0A1Y3Y2J9"/>
<reference evidence="7" key="1">
    <citation type="submission" date="2017-04" db="EMBL/GenBank/DDBJ databases">
        <title>Function of individual gut microbiota members based on whole genome sequencing of pure cultures obtained from chicken caecum.</title>
        <authorList>
            <person name="Medvecky M."/>
            <person name="Cejkova D."/>
            <person name="Polansky O."/>
            <person name="Karasova D."/>
            <person name="Kubasova T."/>
            <person name="Cizek A."/>
            <person name="Rychlik I."/>
        </authorList>
    </citation>
    <scope>NUCLEOTIDE SEQUENCE [LARGE SCALE GENOMIC DNA]</scope>
    <source>
        <strain evidence="7">An5</strain>
    </source>
</reference>
<comment type="caution">
    <text evidence="6">The sequence shown here is derived from an EMBL/GenBank/DDBJ whole genome shotgun (WGS) entry which is preliminary data.</text>
</comment>
<evidence type="ECO:0000313" key="7">
    <source>
        <dbReference type="Proteomes" id="UP000195781"/>
    </source>
</evidence>
<evidence type="ECO:0000256" key="3">
    <source>
        <dbReference type="ARBA" id="ARBA00022691"/>
    </source>
</evidence>
<dbReference type="Gene3D" id="3.40.50.150">
    <property type="entry name" value="Vaccinia Virus protein VP39"/>
    <property type="match status" value="1"/>
</dbReference>
<dbReference type="PROSITE" id="PS01230">
    <property type="entry name" value="TRMA_1"/>
    <property type="match status" value="1"/>
</dbReference>
<dbReference type="InterPro" id="IPR030391">
    <property type="entry name" value="MeTrfase_TrmA_CS"/>
</dbReference>
<dbReference type="EMBL" id="NFIE01000002">
    <property type="protein sequence ID" value="OUN89707.1"/>
    <property type="molecule type" value="Genomic_DNA"/>
</dbReference>
<feature type="binding site" evidence="4">
    <location>
        <position position="295"/>
    </location>
    <ligand>
        <name>S-adenosyl-L-methionine</name>
        <dbReference type="ChEBI" id="CHEBI:59789"/>
    </ligand>
</feature>
<dbReference type="InterPro" id="IPR029063">
    <property type="entry name" value="SAM-dependent_MTases_sf"/>
</dbReference>
<dbReference type="RefSeq" id="WP_094334882.1">
    <property type="nucleotide sequence ID" value="NZ_NFIE01000002.1"/>
</dbReference>
<evidence type="ECO:0000256" key="5">
    <source>
        <dbReference type="PROSITE-ProRule" id="PRU10015"/>
    </source>
</evidence>
<evidence type="ECO:0000256" key="4">
    <source>
        <dbReference type="PROSITE-ProRule" id="PRU01024"/>
    </source>
</evidence>
<keyword evidence="7" id="KW-1185">Reference proteome</keyword>
<feature type="binding site" evidence="4">
    <location>
        <position position="268"/>
    </location>
    <ligand>
        <name>S-adenosyl-L-methionine</name>
        <dbReference type="ChEBI" id="CHEBI:59789"/>
    </ligand>
</feature>
<keyword evidence="3 4" id="KW-0949">S-adenosyl-L-methionine</keyword>
<protein>
    <submittedName>
        <fullName evidence="6">23S rRNA (Uracil(1939)-C(5))-methyltransferase RlmD</fullName>
    </submittedName>
</protein>
<feature type="binding site" evidence="4">
    <location>
        <position position="239"/>
    </location>
    <ligand>
        <name>S-adenosyl-L-methionine</name>
        <dbReference type="ChEBI" id="CHEBI:59789"/>
    </ligand>
</feature>
<feature type="active site" evidence="5">
    <location>
        <position position="372"/>
    </location>
</feature>
<evidence type="ECO:0000256" key="2">
    <source>
        <dbReference type="ARBA" id="ARBA00022679"/>
    </source>
</evidence>
<dbReference type="OrthoDB" id="9804590at2"/>
<dbReference type="InterPro" id="IPR010280">
    <property type="entry name" value="U5_MeTrfase_fam"/>
</dbReference>
<comment type="similarity">
    <text evidence="4">Belongs to the class I-like SAM-binding methyltransferase superfamily. RNA M5U methyltransferase family.</text>
</comment>
<name>A0A1Y3Y2J9_9ACTN</name>
<dbReference type="PANTHER" id="PTHR11061">
    <property type="entry name" value="RNA M5U METHYLTRANSFERASE"/>
    <property type="match status" value="1"/>
</dbReference>
<dbReference type="Gene3D" id="2.40.50.1070">
    <property type="match status" value="1"/>
</dbReference>
<organism evidence="6 7">
    <name type="scientific">[Collinsella] massiliensis</name>
    <dbReference type="NCBI Taxonomy" id="1232426"/>
    <lineage>
        <taxon>Bacteria</taxon>
        <taxon>Bacillati</taxon>
        <taxon>Actinomycetota</taxon>
        <taxon>Coriobacteriia</taxon>
        <taxon>Coriobacteriales</taxon>
        <taxon>Coriobacteriaceae</taxon>
        <taxon>Enorma</taxon>
    </lineage>
</organism>
<dbReference type="FunFam" id="2.40.50.1070:FF:000003">
    <property type="entry name" value="23S rRNA (Uracil-5-)-methyltransferase RumA"/>
    <property type="match status" value="1"/>
</dbReference>
<sequence length="415" mass="44969">MSKRTRLEKDNAGPCPIMRACGGCAWLGVPYKKQLKRKQAAMEELFRPLLDRFGWDVEIDPIRGMGGTSATEGKLASPRAFRYKATTPFAPLPNGRIACGFYAAGTHRIVPAADCAVEAPGARRILNEVARVAESLGMRAYDEDTHRGLLRHAVVRLGWRTDEGVLTVVTTNRDLPREQEFARELLALSPRITCVAQNVNPRPGNAILGPETRVLVGEPCMHDELLGCTFAISPTSFYQTNPQQTEVLYQLAIEGMALRPNDILVDAYCGSGTIGLCAAHATAQSGTPVHLLGIEQNESGVADARLNARLNGLTPEQATFVAADATAYLRKAAVEGARYDVVALDPPRAGSTPAFLEAAMATEPRRIVYISCNPVTQARDLEVLGTGGYRLLRLTPVDMFPHTEHVETVAVLARA</sequence>
<dbReference type="Proteomes" id="UP000195781">
    <property type="component" value="Unassembled WGS sequence"/>
</dbReference>
<gene>
    <name evidence="6" type="ORF">B5G02_01350</name>
</gene>
<dbReference type="InterPro" id="IPR030390">
    <property type="entry name" value="MeTrfase_TrmA_AS"/>
</dbReference>
<proteinExistence type="inferred from homology"/>
<keyword evidence="2 4" id="KW-0808">Transferase</keyword>
<dbReference type="Pfam" id="PF05958">
    <property type="entry name" value="tRNA_U5-meth_tr"/>
    <property type="match status" value="1"/>
</dbReference>
<feature type="active site" description="Nucleophile" evidence="4">
    <location>
        <position position="372"/>
    </location>
</feature>
<dbReference type="GO" id="GO:0070041">
    <property type="term" value="F:rRNA (uridine-C5-)-methyltransferase activity"/>
    <property type="evidence" value="ECO:0007669"/>
    <property type="project" value="TreeGrafter"/>
</dbReference>
<dbReference type="GO" id="GO:0070475">
    <property type="term" value="P:rRNA base methylation"/>
    <property type="evidence" value="ECO:0007669"/>
    <property type="project" value="TreeGrafter"/>
</dbReference>
<dbReference type="PROSITE" id="PS51687">
    <property type="entry name" value="SAM_MT_RNA_M5U"/>
    <property type="match status" value="1"/>
</dbReference>
<dbReference type="SUPFAM" id="SSF53335">
    <property type="entry name" value="S-adenosyl-L-methionine-dependent methyltransferases"/>
    <property type="match status" value="1"/>
</dbReference>
<dbReference type="PROSITE" id="PS01231">
    <property type="entry name" value="TRMA_2"/>
    <property type="match status" value="1"/>
</dbReference>